<feature type="region of interest" description="Disordered" evidence="2">
    <location>
        <begin position="381"/>
        <end position="403"/>
    </location>
</feature>
<feature type="region of interest" description="Disordered" evidence="2">
    <location>
        <begin position="434"/>
        <end position="459"/>
    </location>
</feature>
<sequence>MGPPRNYAVKLSHEKDQEVLKLKLQSEAYAARTSLLQSRLTATQNALDSLQLSHDEALRAEQSAKRKLQQQLKTYHKFLESVNYQKDDLRNAVESFLQRVQDPNITWPQSQLRISSLLEPADPKFLMHHNQDASDDFDERLMKYAAAMIGTVVYERDLARKAHDALLLDAKAQIAALESELARRDLELEKCASHCVDCPNFRRGPKVQTALESFTPMDSLSLLNTLQKTSARHSLLEQGNRQLERQLQQFRQSAAGPPTSTEILDDSTHNICMPLANGNSLENTSSISKLIPELDKEVQHLSIAVQAFALERDQLQKMVAEHAVSEHLPPVDSVDENLTLTPMLTDPRATSATHLHLDSSESNSSIEQPGLEAKENLEITGKSSHSHALNMPDDNTNAKEDLTNPVSRVSPYLLDAEDGEVSMELATPLLPTTFLSSTQRSPRSSTQAVSAKPNPPGPILLSTILSSSSLSEQARSSISSHSEQSAVLHSEQLRITESLNQPGLGETKNEDGAIDLDILTSGIALARQRAVESPNPVNDPPDHVSGSGRSNLC</sequence>
<gene>
    <name evidence="3" type="ORF">DFH05DRAFT_788176</name>
</gene>
<evidence type="ECO:0000313" key="3">
    <source>
        <dbReference type="EMBL" id="KAJ3747256.1"/>
    </source>
</evidence>
<keyword evidence="1" id="KW-0175">Coiled coil</keyword>
<accession>A0A9W8P550</accession>
<feature type="region of interest" description="Disordered" evidence="2">
    <location>
        <begin position="530"/>
        <end position="553"/>
    </location>
</feature>
<evidence type="ECO:0000313" key="4">
    <source>
        <dbReference type="Proteomes" id="UP001142393"/>
    </source>
</evidence>
<dbReference type="EMBL" id="JANVFU010000003">
    <property type="protein sequence ID" value="KAJ3747256.1"/>
    <property type="molecule type" value="Genomic_DNA"/>
</dbReference>
<proteinExistence type="predicted"/>
<comment type="caution">
    <text evidence="3">The sequence shown here is derived from an EMBL/GenBank/DDBJ whole genome shotgun (WGS) entry which is preliminary data.</text>
</comment>
<evidence type="ECO:0000256" key="2">
    <source>
        <dbReference type="SAM" id="MobiDB-lite"/>
    </source>
</evidence>
<name>A0A9W8P550_9AGAR</name>
<evidence type="ECO:0000256" key="1">
    <source>
        <dbReference type="SAM" id="Coils"/>
    </source>
</evidence>
<feature type="coiled-coil region" evidence="1">
    <location>
        <begin position="226"/>
        <end position="253"/>
    </location>
</feature>
<reference evidence="3 4" key="1">
    <citation type="journal article" date="2023" name="Proc. Natl. Acad. Sci. U.S.A.">
        <title>A global phylogenomic analysis of the shiitake genus Lentinula.</title>
        <authorList>
            <person name="Sierra-Patev S."/>
            <person name="Min B."/>
            <person name="Naranjo-Ortiz M."/>
            <person name="Looney B."/>
            <person name="Konkel Z."/>
            <person name="Slot J.C."/>
            <person name="Sakamoto Y."/>
            <person name="Steenwyk J.L."/>
            <person name="Rokas A."/>
            <person name="Carro J."/>
            <person name="Camarero S."/>
            <person name="Ferreira P."/>
            <person name="Molpeceres G."/>
            <person name="Ruiz-Duenas F.J."/>
            <person name="Serrano A."/>
            <person name="Henrissat B."/>
            <person name="Drula E."/>
            <person name="Hughes K.W."/>
            <person name="Mata J.L."/>
            <person name="Ishikawa N.K."/>
            <person name="Vargas-Isla R."/>
            <person name="Ushijima S."/>
            <person name="Smith C.A."/>
            <person name="Donoghue J."/>
            <person name="Ahrendt S."/>
            <person name="Andreopoulos W."/>
            <person name="He G."/>
            <person name="LaButti K."/>
            <person name="Lipzen A."/>
            <person name="Ng V."/>
            <person name="Riley R."/>
            <person name="Sandor L."/>
            <person name="Barry K."/>
            <person name="Martinez A.T."/>
            <person name="Xiao Y."/>
            <person name="Gibbons J.G."/>
            <person name="Terashima K."/>
            <person name="Grigoriev I.V."/>
            <person name="Hibbett D."/>
        </authorList>
    </citation>
    <scope>NUCLEOTIDE SEQUENCE [LARGE SCALE GENOMIC DNA]</scope>
    <source>
        <strain evidence="3 4">TFB7810</strain>
    </source>
</reference>
<keyword evidence="4" id="KW-1185">Reference proteome</keyword>
<dbReference type="Proteomes" id="UP001142393">
    <property type="component" value="Unassembled WGS sequence"/>
</dbReference>
<organism evidence="3 4">
    <name type="scientific">Lentinula detonsa</name>
    <dbReference type="NCBI Taxonomy" id="2804962"/>
    <lineage>
        <taxon>Eukaryota</taxon>
        <taxon>Fungi</taxon>
        <taxon>Dikarya</taxon>
        <taxon>Basidiomycota</taxon>
        <taxon>Agaricomycotina</taxon>
        <taxon>Agaricomycetes</taxon>
        <taxon>Agaricomycetidae</taxon>
        <taxon>Agaricales</taxon>
        <taxon>Marasmiineae</taxon>
        <taxon>Omphalotaceae</taxon>
        <taxon>Lentinula</taxon>
    </lineage>
</organism>
<protein>
    <submittedName>
        <fullName evidence="3">Uncharacterized protein</fullName>
    </submittedName>
</protein>
<dbReference type="AlphaFoldDB" id="A0A9W8P550"/>
<feature type="compositionally biased region" description="Low complexity" evidence="2">
    <location>
        <begin position="434"/>
        <end position="447"/>
    </location>
</feature>
<feature type="coiled-coil region" evidence="1">
    <location>
        <begin position="160"/>
        <end position="187"/>
    </location>
</feature>